<feature type="domain" description="Tyrosine-protein kinase ephrin type A/B receptor-like" evidence="3">
    <location>
        <begin position="28"/>
        <end position="71"/>
    </location>
</feature>
<feature type="region of interest" description="Disordered" evidence="1">
    <location>
        <begin position="1"/>
        <end position="20"/>
    </location>
</feature>
<dbReference type="EMBL" id="BRYA01001100">
    <property type="protein sequence ID" value="GMI38944.1"/>
    <property type="molecule type" value="Genomic_DNA"/>
</dbReference>
<dbReference type="Proteomes" id="UP001165065">
    <property type="component" value="Unassembled WGS sequence"/>
</dbReference>
<dbReference type="AlphaFoldDB" id="A0A9W7G9M1"/>
<keyword evidence="2" id="KW-0812">Transmembrane</keyword>
<reference evidence="5" key="1">
    <citation type="journal article" date="2023" name="Commun. Biol.">
        <title>Genome analysis of Parmales, the sister group of diatoms, reveals the evolutionary specialization of diatoms from phago-mixotrophs to photoautotrophs.</title>
        <authorList>
            <person name="Ban H."/>
            <person name="Sato S."/>
            <person name="Yoshikawa S."/>
            <person name="Yamada K."/>
            <person name="Nakamura Y."/>
            <person name="Ichinomiya M."/>
            <person name="Sato N."/>
            <person name="Blanc-Mathieu R."/>
            <person name="Endo H."/>
            <person name="Kuwata A."/>
            <person name="Ogata H."/>
        </authorList>
    </citation>
    <scope>NUCLEOTIDE SEQUENCE [LARGE SCALE GENOMIC DNA]</scope>
</reference>
<name>A0A9W7G9M1_9STRA</name>
<feature type="transmembrane region" description="Helical" evidence="2">
    <location>
        <begin position="391"/>
        <end position="412"/>
    </location>
</feature>
<dbReference type="Gene3D" id="2.10.50.10">
    <property type="entry name" value="Tumor Necrosis Factor Receptor, subunit A, domain 2"/>
    <property type="match status" value="3"/>
</dbReference>
<protein>
    <recommendedName>
        <fullName evidence="3">Tyrosine-protein kinase ephrin type A/B receptor-like domain-containing protein</fullName>
    </recommendedName>
</protein>
<comment type="caution">
    <text evidence="4">The sequence shown here is derived from an EMBL/GenBank/DDBJ whole genome shotgun (WGS) entry which is preliminary data.</text>
</comment>
<proteinExistence type="predicted"/>
<keyword evidence="2" id="KW-0472">Membrane</keyword>
<dbReference type="PANTHER" id="PTHR46967">
    <property type="entry name" value="INSULIN-LIKE GROWTH FACTOR BINDING PROTEIN,N-TERMINAL"/>
    <property type="match status" value="1"/>
</dbReference>
<dbReference type="OrthoDB" id="27819at2759"/>
<feature type="transmembrane region" description="Helical" evidence="2">
    <location>
        <begin position="360"/>
        <end position="379"/>
    </location>
</feature>
<accession>A0A9W7G9M1</accession>
<evidence type="ECO:0000313" key="5">
    <source>
        <dbReference type="Proteomes" id="UP001165065"/>
    </source>
</evidence>
<dbReference type="Pfam" id="PF07699">
    <property type="entry name" value="Ephrin_rec_like"/>
    <property type="match status" value="1"/>
</dbReference>
<keyword evidence="2" id="KW-1133">Transmembrane helix</keyword>
<organism evidence="4 5">
    <name type="scientific">Triparma columacea</name>
    <dbReference type="NCBI Taxonomy" id="722753"/>
    <lineage>
        <taxon>Eukaryota</taxon>
        <taxon>Sar</taxon>
        <taxon>Stramenopiles</taxon>
        <taxon>Ochrophyta</taxon>
        <taxon>Bolidophyceae</taxon>
        <taxon>Parmales</taxon>
        <taxon>Triparmaceae</taxon>
        <taxon>Triparma</taxon>
    </lineage>
</organism>
<sequence>MSIAKTSACGAGTYSGEASSTCTTCGVGTYSGEASSTCTTCGAGTYSGVEGATICSPCGAGKYSTATTATSCSPCGAGTYSSTEGATTELTCEECEAGKYSASTGATSDATCVYCQEGKYSSTTGATSNAACVDCREGKYSMFTGATSNATCIDCGKGKYSTATGAISDASCQACPLRTFNPSAAATACLQCDPDSAPLVAESATSCPQCPEGLVSESGVNCAVGTACAPDEYKEGGDCKACNNYVSGLMIAVSFLSFVAVTYYVEQVSTSRSKMVRLKVLSTFFQVSELTTLIKISWPKIALMALPFQLPLALGAQSSLASLYQWYNPSIPYFESIHLLRKAALIAAGTMSIKAEIQGACFLFINISFLLLLAKLKPLVYFPCRHKDWNLFLLAEMLGAFITILGNILAMIGSFSSQNVVNRIGLAFAIVNIAFAVAFSYAYGIEMNSTLTNSLSLSAVVPVEGDPNVSHQSSGARVRARSQSTCEAIGSSVESAEMEWDTLLRLFEGAKTIRAKHKVTQGFDFQHSQVVTAVKTEIHKNFRDERKKSEYEALLTRIEEEYGIATNGELSKLNKQRVFWSYIFSLDREGNLNLDGSLYLMMSENLGNEHKVLKKIKKNGNYTGVLKDYDEILSDYKNKTGWYDESKIFGFVRTLL</sequence>
<dbReference type="PANTHER" id="PTHR46967:SF2">
    <property type="entry name" value="SUSHI, VON WILLEBRAND FACTOR TYPE A, EGF AND PENTRAXIN DOMAIN-CONTAINING PROTEIN 1-LIKE"/>
    <property type="match status" value="1"/>
</dbReference>
<keyword evidence="5" id="KW-1185">Reference proteome</keyword>
<evidence type="ECO:0000313" key="4">
    <source>
        <dbReference type="EMBL" id="GMI38944.1"/>
    </source>
</evidence>
<dbReference type="SMART" id="SM01411">
    <property type="entry name" value="Ephrin_rec_like"/>
    <property type="match status" value="3"/>
</dbReference>
<dbReference type="InterPro" id="IPR011641">
    <property type="entry name" value="Tyr-kin_ephrin_A/B_rcpt-like"/>
</dbReference>
<gene>
    <name evidence="4" type="ORF">TrCOL_g153</name>
</gene>
<evidence type="ECO:0000259" key="3">
    <source>
        <dbReference type="Pfam" id="PF07699"/>
    </source>
</evidence>
<evidence type="ECO:0000256" key="1">
    <source>
        <dbReference type="SAM" id="MobiDB-lite"/>
    </source>
</evidence>
<evidence type="ECO:0000256" key="2">
    <source>
        <dbReference type="SAM" id="Phobius"/>
    </source>
</evidence>
<feature type="transmembrane region" description="Helical" evidence="2">
    <location>
        <begin position="424"/>
        <end position="444"/>
    </location>
</feature>
<dbReference type="CDD" id="cd00185">
    <property type="entry name" value="TNFRSF"/>
    <property type="match status" value="1"/>
</dbReference>
<dbReference type="SUPFAM" id="SSF57184">
    <property type="entry name" value="Growth factor receptor domain"/>
    <property type="match status" value="2"/>
</dbReference>
<dbReference type="InterPro" id="IPR009030">
    <property type="entry name" value="Growth_fac_rcpt_cys_sf"/>
</dbReference>
<feature type="transmembrane region" description="Helical" evidence="2">
    <location>
        <begin position="245"/>
        <end position="265"/>
    </location>
</feature>